<name>A0A1G8RX84_9RHOB</name>
<keyword evidence="1" id="KW-1133">Transmembrane helix</keyword>
<dbReference type="AlphaFoldDB" id="A0A1G8RX84"/>
<proteinExistence type="predicted"/>
<accession>A0A1G8RX84</accession>
<dbReference type="OrthoDB" id="7876442at2"/>
<feature type="transmembrane region" description="Helical" evidence="1">
    <location>
        <begin position="26"/>
        <end position="44"/>
    </location>
</feature>
<protein>
    <submittedName>
        <fullName evidence="2">Uncharacterized protein</fullName>
    </submittedName>
</protein>
<reference evidence="2 3" key="1">
    <citation type="submission" date="2016-10" db="EMBL/GenBank/DDBJ databases">
        <authorList>
            <person name="de Groot N.N."/>
        </authorList>
    </citation>
    <scope>NUCLEOTIDE SEQUENCE [LARGE SCALE GENOMIC DNA]</scope>
    <source>
        <strain evidence="2 3">DSM 25294</strain>
    </source>
</reference>
<evidence type="ECO:0000256" key="1">
    <source>
        <dbReference type="SAM" id="Phobius"/>
    </source>
</evidence>
<keyword evidence="1" id="KW-0472">Membrane</keyword>
<evidence type="ECO:0000313" key="3">
    <source>
        <dbReference type="Proteomes" id="UP000199382"/>
    </source>
</evidence>
<dbReference type="Proteomes" id="UP000199382">
    <property type="component" value="Unassembled WGS sequence"/>
</dbReference>
<dbReference type="STRING" id="571298.SAMN04488026_10146"/>
<keyword evidence="1" id="KW-0812">Transmembrane</keyword>
<organism evidence="2 3">
    <name type="scientific">Aliiruegeria lutimaris</name>
    <dbReference type="NCBI Taxonomy" id="571298"/>
    <lineage>
        <taxon>Bacteria</taxon>
        <taxon>Pseudomonadati</taxon>
        <taxon>Pseudomonadota</taxon>
        <taxon>Alphaproteobacteria</taxon>
        <taxon>Rhodobacterales</taxon>
        <taxon>Roseobacteraceae</taxon>
        <taxon>Aliiruegeria</taxon>
    </lineage>
</organism>
<sequence length="121" mass="13077">MTAALGNRQDPIVSLRCKARIRRVRPLVWAMIWASLAQVSWLAFKGAQVRLQPDAIATGLPGFLYRLVIQPLEWVMSSFHGTDPALLALQSASLVAICMANLGVPGLVTRTLGGARAARGR</sequence>
<dbReference type="RefSeq" id="WP_093153536.1">
    <property type="nucleotide sequence ID" value="NZ_FNEK01000014.1"/>
</dbReference>
<keyword evidence="3" id="KW-1185">Reference proteome</keyword>
<dbReference type="EMBL" id="FNEK01000014">
    <property type="protein sequence ID" value="SDJ21573.1"/>
    <property type="molecule type" value="Genomic_DNA"/>
</dbReference>
<evidence type="ECO:0000313" key="2">
    <source>
        <dbReference type="EMBL" id="SDJ21573.1"/>
    </source>
</evidence>
<feature type="transmembrane region" description="Helical" evidence="1">
    <location>
        <begin position="85"/>
        <end position="108"/>
    </location>
</feature>
<gene>
    <name evidence="2" type="ORF">SAMN04488026_10146</name>
</gene>